<dbReference type="RefSeq" id="WP_132422216.1">
    <property type="nucleotide sequence ID" value="NZ_SMFZ01000001.1"/>
</dbReference>
<evidence type="ECO:0000256" key="2">
    <source>
        <dbReference type="ARBA" id="ARBA00023015"/>
    </source>
</evidence>
<dbReference type="PANTHER" id="PTHR30419:SF2">
    <property type="entry name" value="LYSR FAMILY TRANSCRIPTIONAL REGULATOR"/>
    <property type="match status" value="1"/>
</dbReference>
<dbReference type="EMBL" id="SMFZ01000001">
    <property type="protein sequence ID" value="TCK25757.1"/>
    <property type="molecule type" value="Genomic_DNA"/>
</dbReference>
<dbReference type="SUPFAM" id="SSF46785">
    <property type="entry name" value="Winged helix' DNA-binding domain"/>
    <property type="match status" value="1"/>
</dbReference>
<keyword evidence="7" id="KW-1185">Reference proteome</keyword>
<dbReference type="InterPro" id="IPR000847">
    <property type="entry name" value="LysR_HTH_N"/>
</dbReference>
<keyword evidence="2" id="KW-0805">Transcription regulation</keyword>
<dbReference type="Gene3D" id="1.10.10.10">
    <property type="entry name" value="Winged helix-like DNA-binding domain superfamily/Winged helix DNA-binding domain"/>
    <property type="match status" value="1"/>
</dbReference>
<evidence type="ECO:0000256" key="3">
    <source>
        <dbReference type="ARBA" id="ARBA00023125"/>
    </source>
</evidence>
<dbReference type="InterPro" id="IPR050950">
    <property type="entry name" value="HTH-type_LysR_regulators"/>
</dbReference>
<dbReference type="GO" id="GO:0003700">
    <property type="term" value="F:DNA-binding transcription factor activity"/>
    <property type="evidence" value="ECO:0007669"/>
    <property type="project" value="InterPro"/>
</dbReference>
<comment type="caution">
    <text evidence="6">The sequence shown here is derived from an EMBL/GenBank/DDBJ whole genome shotgun (WGS) entry which is preliminary data.</text>
</comment>
<accession>A0A4R1HSX9</accession>
<dbReference type="InterPro" id="IPR005119">
    <property type="entry name" value="LysR_subst-bd"/>
</dbReference>
<organism evidence="6 7">
    <name type="scientific">Pseudonocardia endophytica</name>
    <dbReference type="NCBI Taxonomy" id="401976"/>
    <lineage>
        <taxon>Bacteria</taxon>
        <taxon>Bacillati</taxon>
        <taxon>Actinomycetota</taxon>
        <taxon>Actinomycetes</taxon>
        <taxon>Pseudonocardiales</taxon>
        <taxon>Pseudonocardiaceae</taxon>
        <taxon>Pseudonocardia</taxon>
    </lineage>
</organism>
<feature type="domain" description="HTH lysR-type" evidence="5">
    <location>
        <begin position="18"/>
        <end position="70"/>
    </location>
</feature>
<evidence type="ECO:0000313" key="6">
    <source>
        <dbReference type="EMBL" id="TCK25757.1"/>
    </source>
</evidence>
<evidence type="ECO:0000259" key="5">
    <source>
        <dbReference type="PROSITE" id="PS50931"/>
    </source>
</evidence>
<gene>
    <name evidence="6" type="ORF">EV378_1579</name>
</gene>
<dbReference type="GO" id="GO:0003677">
    <property type="term" value="F:DNA binding"/>
    <property type="evidence" value="ECO:0007669"/>
    <property type="project" value="UniProtKB-KW"/>
</dbReference>
<sequence>MGSFNRLHLIRQVDLFTLQLFLSAVEERQIGLAAVRENVAASTATKRIHDLESIAGIELLERTPKGVVPTPAGEVLARHVRTIFGSLEDIRAEIAAFTEGVQGDLTISSARSIIAPFLAHELGEFNRQFPLVRLVVHEIENAEIVHQVARGEADVGVFASAHELDLSGVDVQPYRRDRIVAVLPTGHRLADRDRITFADLLPENLIAVGPMVNAFRAAARRLGEDFEPRFSVRSGRVALSLVQAGLGVTAQPECLVGRDVADRVRVLELAEPWAERKICIATARGRGASPAGQALIEQLLDHPAGDGPM</sequence>
<dbReference type="Gene3D" id="3.40.190.290">
    <property type="match status" value="1"/>
</dbReference>
<dbReference type="Pfam" id="PF00126">
    <property type="entry name" value="HTH_1"/>
    <property type="match status" value="1"/>
</dbReference>
<dbReference type="Pfam" id="PF03466">
    <property type="entry name" value="LysR_substrate"/>
    <property type="match status" value="1"/>
</dbReference>
<evidence type="ECO:0000256" key="1">
    <source>
        <dbReference type="ARBA" id="ARBA00009437"/>
    </source>
</evidence>
<name>A0A4R1HSX9_PSEEN</name>
<protein>
    <submittedName>
        <fullName evidence="6">DNA-binding transcriptional LysR family regulator</fullName>
    </submittedName>
</protein>
<proteinExistence type="inferred from homology"/>
<evidence type="ECO:0000313" key="7">
    <source>
        <dbReference type="Proteomes" id="UP000295560"/>
    </source>
</evidence>
<dbReference type="OrthoDB" id="3461417at2"/>
<keyword evidence="4" id="KW-0804">Transcription</keyword>
<dbReference type="InterPro" id="IPR036388">
    <property type="entry name" value="WH-like_DNA-bd_sf"/>
</dbReference>
<dbReference type="AlphaFoldDB" id="A0A4R1HSX9"/>
<comment type="similarity">
    <text evidence="1">Belongs to the LysR transcriptional regulatory family.</text>
</comment>
<keyword evidence="3 6" id="KW-0238">DNA-binding</keyword>
<dbReference type="SUPFAM" id="SSF53850">
    <property type="entry name" value="Periplasmic binding protein-like II"/>
    <property type="match status" value="1"/>
</dbReference>
<dbReference type="GO" id="GO:0005829">
    <property type="term" value="C:cytosol"/>
    <property type="evidence" value="ECO:0007669"/>
    <property type="project" value="TreeGrafter"/>
</dbReference>
<dbReference type="Proteomes" id="UP000295560">
    <property type="component" value="Unassembled WGS sequence"/>
</dbReference>
<dbReference type="PROSITE" id="PS50931">
    <property type="entry name" value="HTH_LYSR"/>
    <property type="match status" value="1"/>
</dbReference>
<dbReference type="PANTHER" id="PTHR30419">
    <property type="entry name" value="HTH-TYPE TRANSCRIPTIONAL REGULATOR YBHD"/>
    <property type="match status" value="1"/>
</dbReference>
<reference evidence="6 7" key="1">
    <citation type="submission" date="2019-03" db="EMBL/GenBank/DDBJ databases">
        <title>Sequencing the genomes of 1000 actinobacteria strains.</title>
        <authorList>
            <person name="Klenk H.-P."/>
        </authorList>
    </citation>
    <scope>NUCLEOTIDE SEQUENCE [LARGE SCALE GENOMIC DNA]</scope>
    <source>
        <strain evidence="6 7">DSM 44969</strain>
    </source>
</reference>
<evidence type="ECO:0000256" key="4">
    <source>
        <dbReference type="ARBA" id="ARBA00023163"/>
    </source>
</evidence>
<dbReference type="InterPro" id="IPR036390">
    <property type="entry name" value="WH_DNA-bd_sf"/>
</dbReference>